<dbReference type="EMBL" id="JAFLRJ010000115">
    <property type="protein sequence ID" value="MBO0512726.1"/>
    <property type="molecule type" value="Genomic_DNA"/>
</dbReference>
<gene>
    <name evidence="4" type="ORF">J0695_13040</name>
</gene>
<dbReference type="PANTHER" id="PTHR37042">
    <property type="entry name" value="OUTER MEMBRANE PROTEIN RV1973"/>
    <property type="match status" value="1"/>
</dbReference>
<keyword evidence="2 3" id="KW-0472">Membrane</keyword>
<feature type="transmembrane region" description="Helical" evidence="3">
    <location>
        <begin position="7"/>
        <end position="28"/>
    </location>
</feature>
<protein>
    <recommendedName>
        <fullName evidence="6">Mce-associated membrane protein</fullName>
    </recommendedName>
</protein>
<proteinExistence type="predicted"/>
<comment type="subcellular location">
    <subcellularLocation>
        <location evidence="1">Membrane</location>
    </subcellularLocation>
</comment>
<keyword evidence="3" id="KW-0812">Transmembrane</keyword>
<comment type="caution">
    <text evidence="4">The sequence shown here is derived from an EMBL/GenBank/DDBJ whole genome shotgun (WGS) entry which is preliminary data.</text>
</comment>
<name>A0A939F6G0_9ACTN</name>
<sequence>MNGRTRVVSWVVVVAAVLFCGFSGWVYWQTRGDDSLTYSASRDAALAAGRERVAQLNTLDVSHTDDGLKQWLDASTGALHDKLASTRATDRTTLARAGTSARGTVTDVALTALDDRAGTASLIATVKVDITPKSGSATSDRKRFEASLARTPDGWKVTVLNAVPVGKGSA</sequence>
<evidence type="ECO:0000256" key="2">
    <source>
        <dbReference type="ARBA" id="ARBA00023136"/>
    </source>
</evidence>
<dbReference type="AlphaFoldDB" id="A0A939F6G0"/>
<keyword evidence="5" id="KW-1185">Reference proteome</keyword>
<dbReference type="GO" id="GO:0016020">
    <property type="term" value="C:membrane"/>
    <property type="evidence" value="ECO:0007669"/>
    <property type="project" value="UniProtKB-SubCell"/>
</dbReference>
<keyword evidence="3" id="KW-1133">Transmembrane helix</keyword>
<evidence type="ECO:0000313" key="4">
    <source>
        <dbReference type="EMBL" id="MBO0512726.1"/>
    </source>
</evidence>
<accession>A0A939F6G0</accession>
<dbReference type="PANTHER" id="PTHR37042:SF4">
    <property type="entry name" value="OUTER MEMBRANE PROTEIN RV1973"/>
    <property type="match status" value="1"/>
</dbReference>
<evidence type="ECO:0000256" key="3">
    <source>
        <dbReference type="SAM" id="Phobius"/>
    </source>
</evidence>
<dbReference type="RefSeq" id="WP_206962162.1">
    <property type="nucleotide sequence ID" value="NZ_BAAAJJ010000004.1"/>
</dbReference>
<organism evidence="4 5">
    <name type="scientific">Streptomyces beijiangensis</name>
    <dbReference type="NCBI Taxonomy" id="163361"/>
    <lineage>
        <taxon>Bacteria</taxon>
        <taxon>Bacillati</taxon>
        <taxon>Actinomycetota</taxon>
        <taxon>Actinomycetes</taxon>
        <taxon>Kitasatosporales</taxon>
        <taxon>Streptomycetaceae</taxon>
        <taxon>Streptomyces</taxon>
    </lineage>
</organism>
<dbReference type="Proteomes" id="UP000664167">
    <property type="component" value="Unassembled WGS sequence"/>
</dbReference>
<evidence type="ECO:0008006" key="6">
    <source>
        <dbReference type="Google" id="ProtNLM"/>
    </source>
</evidence>
<evidence type="ECO:0000256" key="1">
    <source>
        <dbReference type="ARBA" id="ARBA00004370"/>
    </source>
</evidence>
<evidence type="ECO:0000313" key="5">
    <source>
        <dbReference type="Proteomes" id="UP000664167"/>
    </source>
</evidence>
<reference evidence="4" key="1">
    <citation type="submission" date="2021-03" db="EMBL/GenBank/DDBJ databases">
        <title>Streptomyces poriferae sp. nov., a novel marine sponge-derived Actinobacteria species with anti-MRSA activity.</title>
        <authorList>
            <person name="Sandoval-Powers M."/>
            <person name="Kralova S."/>
            <person name="Nguyen G.-S."/>
            <person name="Fawwal D."/>
            <person name="Degnes K."/>
            <person name="Klinkenberg G."/>
            <person name="Sletta H."/>
            <person name="Wentzel A."/>
            <person name="Liles M.R."/>
        </authorList>
    </citation>
    <scope>NUCLEOTIDE SEQUENCE</scope>
    <source>
        <strain evidence="4">DSM 41794</strain>
    </source>
</reference>